<accession>S5DPL9</accession>
<name>S5DPL9_9ACTN</name>
<reference evidence="2" key="1">
    <citation type="journal article" date="2013" name="Sci. Rep.">
        <title>Metagenomics uncovers a new group of low GC and ultra-small marine Actinobacteria.</title>
        <authorList>
            <person name="Ghai R."/>
            <person name="Mizuno C.M."/>
            <person name="Picazo A."/>
            <person name="Camacho A."/>
            <person name="Rodriguez-Valera F."/>
        </authorList>
    </citation>
    <scope>NUCLEOTIDE SEQUENCE</scope>
</reference>
<evidence type="ECO:0000259" key="1">
    <source>
        <dbReference type="Pfam" id="PF13280"/>
    </source>
</evidence>
<dbReference type="PROSITE" id="PS52050">
    <property type="entry name" value="WYL"/>
    <property type="match status" value="1"/>
</dbReference>
<sequence length="275" mass="32560">MKNVFKRGLNLLTLFSSNNENITTDFIKDNILDYRELGDSAFKRSFERDKSLLKEMGYLIEFENDKWKLSDGYSISGTRIIEEIKKSKNIDTNRFISIYQIIKKYLNLNYQFDEQSINISKIVQAINEKRRISYKYKGSVRKVYPLGLKQYDGQWYVGVNEQSIFKTFKLSNIEDLKIGSLPNLHNFDNVKINFSWEESMTPVLLIIELSEDSYFIFKNKFNHKVKNKNIFEDKLKIELETYDLQGLTQFLLLTESEIIHMSESEKNKLLELINE</sequence>
<feature type="domain" description="WYL" evidence="1">
    <location>
        <begin position="119"/>
        <end position="178"/>
    </location>
</feature>
<dbReference type="AlphaFoldDB" id="S5DPL9"/>
<organism evidence="2">
    <name type="scientific">Candidatus Actinomarina minuta</name>
    <dbReference type="NCBI Taxonomy" id="1389454"/>
    <lineage>
        <taxon>Bacteria</taxon>
        <taxon>Bacillati</taxon>
        <taxon>Actinomycetota</taxon>
        <taxon>Actinomycetes</taxon>
        <taxon>Candidatus Actinomarinidae</taxon>
        <taxon>Candidatus Actinomarinales</taxon>
        <taxon>Candidatus Actinomarineae</taxon>
        <taxon>Candidatus Actinomarinaceae</taxon>
        <taxon>Candidatus Actinomarina</taxon>
    </lineage>
</organism>
<dbReference type="EMBL" id="KC811112">
    <property type="protein sequence ID" value="AGQ18770.1"/>
    <property type="molecule type" value="Genomic_DNA"/>
</dbReference>
<protein>
    <submittedName>
        <fullName evidence="2">MedDCM-OCT-S25-C81-cds6</fullName>
    </submittedName>
</protein>
<evidence type="ECO:0000313" key="2">
    <source>
        <dbReference type="EMBL" id="AGQ18770.1"/>
    </source>
</evidence>
<dbReference type="InterPro" id="IPR026881">
    <property type="entry name" value="WYL_dom"/>
</dbReference>
<dbReference type="Pfam" id="PF13280">
    <property type="entry name" value="WYL"/>
    <property type="match status" value="1"/>
</dbReference>
<proteinExistence type="predicted"/>